<dbReference type="InterPro" id="IPR043128">
    <property type="entry name" value="Rev_trsase/Diguanyl_cyclase"/>
</dbReference>
<evidence type="ECO:0000256" key="9">
    <source>
        <dbReference type="ARBA" id="ARBA00022763"/>
    </source>
</evidence>
<dbReference type="GO" id="GO:0042276">
    <property type="term" value="P:error-prone translesion synthesis"/>
    <property type="evidence" value="ECO:0007669"/>
    <property type="project" value="TreeGrafter"/>
</dbReference>
<dbReference type="Gene3D" id="1.10.150.20">
    <property type="entry name" value="5' to 3' exonuclease, C-terminal subdomain"/>
    <property type="match status" value="1"/>
</dbReference>
<evidence type="ECO:0000256" key="11">
    <source>
        <dbReference type="ARBA" id="ARBA00022932"/>
    </source>
</evidence>
<dbReference type="EC" id="2.7.7.7" evidence="15"/>
<dbReference type="GO" id="GO:0005829">
    <property type="term" value="C:cytosol"/>
    <property type="evidence" value="ECO:0007669"/>
    <property type="project" value="TreeGrafter"/>
</dbReference>
<dbReference type="Pfam" id="PF00817">
    <property type="entry name" value="IMS"/>
    <property type="match status" value="1"/>
</dbReference>
<evidence type="ECO:0000256" key="12">
    <source>
        <dbReference type="ARBA" id="ARBA00023125"/>
    </source>
</evidence>
<proteinExistence type="inferred from homology"/>
<dbReference type="InterPro" id="IPR050116">
    <property type="entry name" value="DNA_polymerase-Y"/>
</dbReference>
<evidence type="ECO:0000256" key="8">
    <source>
        <dbReference type="ARBA" id="ARBA00022723"/>
    </source>
</evidence>
<dbReference type="Pfam" id="PF21999">
    <property type="entry name" value="IMS_HHH_1"/>
    <property type="match status" value="1"/>
</dbReference>
<comment type="subunit">
    <text evidence="15">Monomer.</text>
</comment>
<keyword evidence="5 15" id="KW-0808">Transferase</keyword>
<evidence type="ECO:0000256" key="6">
    <source>
        <dbReference type="ARBA" id="ARBA00022695"/>
    </source>
</evidence>
<dbReference type="InterPro" id="IPR043502">
    <property type="entry name" value="DNA/RNA_pol_sf"/>
</dbReference>
<feature type="binding site" evidence="15">
    <location>
        <position position="120"/>
    </location>
    <ligand>
        <name>Mg(2+)</name>
        <dbReference type="ChEBI" id="CHEBI:18420"/>
    </ligand>
</feature>
<dbReference type="Pfam" id="PF11799">
    <property type="entry name" value="IMS_C"/>
    <property type="match status" value="1"/>
</dbReference>
<keyword evidence="12 15" id="KW-0238">DNA-binding</keyword>
<dbReference type="AlphaFoldDB" id="D5Q4A4"/>
<keyword evidence="10 15" id="KW-0460">Magnesium</keyword>
<dbReference type="Gene3D" id="3.30.70.270">
    <property type="match status" value="1"/>
</dbReference>
<protein>
    <recommendedName>
        <fullName evidence="15">DNA polymerase IV</fullName>
        <shortName evidence="15">Pol IV</shortName>
        <ecNumber evidence="15">2.7.7.7</ecNumber>
    </recommendedName>
</protein>
<gene>
    <name evidence="15" type="primary">dinB</name>
    <name evidence="17" type="ORF">HMPREF0220_1736</name>
</gene>
<evidence type="ECO:0000256" key="15">
    <source>
        <dbReference type="HAMAP-Rule" id="MF_01113"/>
    </source>
</evidence>
<evidence type="ECO:0000256" key="13">
    <source>
        <dbReference type="ARBA" id="ARBA00023204"/>
    </source>
</evidence>
<keyword evidence="9 15" id="KW-0227">DNA damage</keyword>
<dbReference type="InterPro" id="IPR036775">
    <property type="entry name" value="DNA_pol_Y-fam_lit_finger_sf"/>
</dbReference>
<keyword evidence="6 15" id="KW-0548">Nucleotidyltransferase</keyword>
<sequence>MQGMIRKPDGGENRMGDRTILHSDMNCFYASVEMLHHPELEGKPLAVGGDPEARHGIVLTANYIAKKCGVKTGMALWQAKQVCPDIIFVPPRMDLYIRFSGMAKEIYAEYTDKIEPYGIDEAWLDVTDSSSIKGDGMKIAQEISDRIKYELGITVSIGISWNKIFAKLGSDYKKPDAITQFHRGNYKEIVWGLPVSDLLYVGRQTNKKLQKLGIHTIGQLAQTDEKLLDSHFGKIGLVLWAFANGYDSDPVCTEGYEAPVKSIGNSTTTPRDLETDLDVWIILMALSESVSARLRKHGFKCKVVEISIRDNGLNSITRQKRISQPTNITDEIVKAAFELFKKHYRWEHPIRSLGVRGSDLVMEDIPVQLDLFDNQEKREKLERLDRAVDEIRRRFGYFSIQRAAMYQDKVLSHLDAGTHTVHPHSYFHG</sequence>
<comment type="similarity">
    <text evidence="2 15">Belongs to the DNA polymerase type-Y family.</text>
</comment>
<dbReference type="InterPro" id="IPR053848">
    <property type="entry name" value="IMS_HHH_1"/>
</dbReference>
<dbReference type="InterPro" id="IPR017961">
    <property type="entry name" value="DNA_pol_Y-fam_little_finger"/>
</dbReference>
<dbReference type="GO" id="GO:0000287">
    <property type="term" value="F:magnesium ion binding"/>
    <property type="evidence" value="ECO:0007669"/>
    <property type="project" value="UniProtKB-UniRule"/>
</dbReference>
<dbReference type="Gene3D" id="3.40.1170.60">
    <property type="match status" value="1"/>
</dbReference>
<dbReference type="PROSITE" id="PS50173">
    <property type="entry name" value="UMUC"/>
    <property type="match status" value="1"/>
</dbReference>
<dbReference type="GO" id="GO:0003684">
    <property type="term" value="F:damaged DNA binding"/>
    <property type="evidence" value="ECO:0007669"/>
    <property type="project" value="InterPro"/>
</dbReference>
<dbReference type="GO" id="GO:0003887">
    <property type="term" value="F:DNA-directed DNA polymerase activity"/>
    <property type="evidence" value="ECO:0007669"/>
    <property type="project" value="UniProtKB-UniRule"/>
</dbReference>
<keyword evidence="13 15" id="KW-0234">DNA repair</keyword>
<keyword evidence="11 15" id="KW-0239">DNA-directed DNA polymerase</keyword>
<feature type="binding site" evidence="15">
    <location>
        <position position="24"/>
    </location>
    <ligand>
        <name>Mg(2+)</name>
        <dbReference type="ChEBI" id="CHEBI:18420"/>
    </ligand>
</feature>
<evidence type="ECO:0000256" key="14">
    <source>
        <dbReference type="ARBA" id="ARBA00049244"/>
    </source>
</evidence>
<evidence type="ECO:0000256" key="7">
    <source>
        <dbReference type="ARBA" id="ARBA00022705"/>
    </source>
</evidence>
<dbReference type="PANTHER" id="PTHR11076">
    <property type="entry name" value="DNA REPAIR POLYMERASE UMUC / TRANSFERASE FAMILY MEMBER"/>
    <property type="match status" value="1"/>
</dbReference>
<comment type="cofactor">
    <cofactor evidence="15">
        <name>Mg(2+)</name>
        <dbReference type="ChEBI" id="CHEBI:18420"/>
    </cofactor>
    <text evidence="15">Binds 2 magnesium ions per subunit.</text>
</comment>
<dbReference type="EMBL" id="ADNX01000039">
    <property type="protein sequence ID" value="EFH07424.1"/>
    <property type="molecule type" value="Genomic_DNA"/>
</dbReference>
<evidence type="ECO:0000259" key="16">
    <source>
        <dbReference type="PROSITE" id="PS50173"/>
    </source>
</evidence>
<evidence type="ECO:0000256" key="5">
    <source>
        <dbReference type="ARBA" id="ARBA00022679"/>
    </source>
</evidence>
<dbReference type="NCBIfam" id="NF002677">
    <property type="entry name" value="PRK02406.1"/>
    <property type="match status" value="1"/>
</dbReference>
<evidence type="ECO:0000313" key="17">
    <source>
        <dbReference type="EMBL" id="EFH07424.1"/>
    </source>
</evidence>
<dbReference type="GO" id="GO:0006261">
    <property type="term" value="P:DNA-templated DNA replication"/>
    <property type="evidence" value="ECO:0007669"/>
    <property type="project" value="UniProtKB-UniRule"/>
</dbReference>
<reference evidence="17 18" key="1">
    <citation type="submission" date="2010-05" db="EMBL/GenBank/DDBJ databases">
        <authorList>
            <person name="Qin X."/>
            <person name="Bachman B."/>
            <person name="Battles P."/>
            <person name="Bell A."/>
            <person name="Bess C."/>
            <person name="Bickham C."/>
            <person name="Chaboub L."/>
            <person name="Chen D."/>
            <person name="Coyle M."/>
            <person name="Deiros D.R."/>
            <person name="Dinh H."/>
            <person name="Forbes L."/>
            <person name="Fowler G."/>
            <person name="Francisco L."/>
            <person name="Fu Q."/>
            <person name="Gubbala S."/>
            <person name="Hale W."/>
            <person name="Han Y."/>
            <person name="Hemphill L."/>
            <person name="Highlander S.K."/>
            <person name="Hirani K."/>
            <person name="Hogues M."/>
            <person name="Jackson L."/>
            <person name="Jakkamsetti A."/>
            <person name="Javaid M."/>
            <person name="Jiang H."/>
            <person name="Korchina V."/>
            <person name="Kovar C."/>
            <person name="Lara F."/>
            <person name="Lee S."/>
            <person name="Mata R."/>
            <person name="Mathew T."/>
            <person name="Moen C."/>
            <person name="Morales K."/>
            <person name="Munidasa M."/>
            <person name="Nazareth L."/>
            <person name="Ngo R."/>
            <person name="Nguyen L."/>
            <person name="Okwuonu G."/>
            <person name="Ongeri F."/>
            <person name="Patil S."/>
            <person name="Petrosino J."/>
            <person name="Pham C."/>
            <person name="Pham P."/>
            <person name="Pu L.-L."/>
            <person name="Puazo M."/>
            <person name="Raj R."/>
            <person name="Reid J."/>
            <person name="Rouhana J."/>
            <person name="Saada N."/>
            <person name="Shang Y."/>
            <person name="Simmons D."/>
            <person name="Thornton R."/>
            <person name="Warren J."/>
            <person name="Weissenberger G."/>
            <person name="Zhang J."/>
            <person name="Zhang L."/>
            <person name="Zhou C."/>
            <person name="Zhu D."/>
            <person name="Muzny D."/>
            <person name="Worley K."/>
            <person name="Gibbs R."/>
        </authorList>
    </citation>
    <scope>NUCLEOTIDE SEQUENCE [LARGE SCALE GENOMIC DNA]</scope>
    <source>
        <strain evidence="17 18">NAP08</strain>
    </source>
</reference>
<dbReference type="SUPFAM" id="SSF56672">
    <property type="entry name" value="DNA/RNA polymerases"/>
    <property type="match status" value="1"/>
</dbReference>
<dbReference type="HOGENOM" id="CLU_012348_1_1_9"/>
<dbReference type="SUPFAM" id="SSF100879">
    <property type="entry name" value="Lesion bypass DNA polymerase (Y-family), little finger domain"/>
    <property type="match status" value="1"/>
</dbReference>
<keyword evidence="8 15" id="KW-0479">Metal-binding</keyword>
<evidence type="ECO:0000256" key="3">
    <source>
        <dbReference type="ARBA" id="ARBA00022457"/>
    </source>
</evidence>
<dbReference type="HAMAP" id="MF_01113">
    <property type="entry name" value="DNApol_IV"/>
    <property type="match status" value="1"/>
</dbReference>
<dbReference type="CDD" id="cd03586">
    <property type="entry name" value="PolY_Pol_IV_kappa"/>
    <property type="match status" value="1"/>
</dbReference>
<dbReference type="InterPro" id="IPR001126">
    <property type="entry name" value="UmuC"/>
</dbReference>
<keyword evidence="7 15" id="KW-0235">DNA replication</keyword>
<organism evidence="17 18">
    <name type="scientific">Clostridioides difficile NAP08</name>
    <dbReference type="NCBI Taxonomy" id="525259"/>
    <lineage>
        <taxon>Bacteria</taxon>
        <taxon>Bacillati</taxon>
        <taxon>Bacillota</taxon>
        <taxon>Clostridia</taxon>
        <taxon>Peptostreptococcales</taxon>
        <taxon>Peptostreptococcaceae</taxon>
        <taxon>Clostridioides</taxon>
    </lineage>
</organism>
<comment type="caution">
    <text evidence="17">The sequence shown here is derived from an EMBL/GenBank/DDBJ whole genome shotgun (WGS) entry which is preliminary data.</text>
</comment>
<name>D5Q4A4_CLODI</name>
<evidence type="ECO:0000256" key="10">
    <source>
        <dbReference type="ARBA" id="ARBA00022842"/>
    </source>
</evidence>
<evidence type="ECO:0000313" key="18">
    <source>
        <dbReference type="Proteomes" id="UP000003227"/>
    </source>
</evidence>
<feature type="domain" description="UmuC" evidence="16">
    <location>
        <begin position="20"/>
        <end position="202"/>
    </location>
</feature>
<evidence type="ECO:0000256" key="4">
    <source>
        <dbReference type="ARBA" id="ARBA00022490"/>
    </source>
</evidence>
<dbReference type="PANTHER" id="PTHR11076:SF33">
    <property type="entry name" value="DNA POLYMERASE KAPPA"/>
    <property type="match status" value="1"/>
</dbReference>
<keyword evidence="3 15" id="KW-0515">Mutator protein</keyword>
<dbReference type="NCBIfam" id="NF002848">
    <property type="entry name" value="PRK03103.1"/>
    <property type="match status" value="1"/>
</dbReference>
<dbReference type="GO" id="GO:0009432">
    <property type="term" value="P:SOS response"/>
    <property type="evidence" value="ECO:0007669"/>
    <property type="project" value="TreeGrafter"/>
</dbReference>
<evidence type="ECO:0000256" key="2">
    <source>
        <dbReference type="ARBA" id="ARBA00010945"/>
    </source>
</evidence>
<dbReference type="Proteomes" id="UP000003227">
    <property type="component" value="Unassembled WGS sequence"/>
</dbReference>
<dbReference type="GO" id="GO:0006281">
    <property type="term" value="P:DNA repair"/>
    <property type="evidence" value="ECO:0007669"/>
    <property type="project" value="UniProtKB-UniRule"/>
</dbReference>
<feature type="active site" evidence="15">
    <location>
        <position position="121"/>
    </location>
</feature>
<comment type="catalytic activity">
    <reaction evidence="14 15">
        <text>DNA(n) + a 2'-deoxyribonucleoside 5'-triphosphate = DNA(n+1) + diphosphate</text>
        <dbReference type="Rhea" id="RHEA:22508"/>
        <dbReference type="Rhea" id="RHEA-COMP:17339"/>
        <dbReference type="Rhea" id="RHEA-COMP:17340"/>
        <dbReference type="ChEBI" id="CHEBI:33019"/>
        <dbReference type="ChEBI" id="CHEBI:61560"/>
        <dbReference type="ChEBI" id="CHEBI:173112"/>
        <dbReference type="EC" id="2.7.7.7"/>
    </reaction>
</comment>
<accession>D5Q4A4</accession>
<comment type="function">
    <text evidence="15">Poorly processive, error-prone DNA polymerase involved in untargeted mutagenesis. Copies undamaged DNA at stalled replication forks, which arise in vivo from mismatched or misaligned primer ends. These misaligned primers can be extended by PolIV. Exhibits no 3'-5' exonuclease (proofreading) activity. May be involved in translesional synthesis, in conjunction with the beta clamp from PolIII.</text>
</comment>
<evidence type="ECO:0000256" key="1">
    <source>
        <dbReference type="ARBA" id="ARBA00004496"/>
    </source>
</evidence>
<keyword evidence="4 15" id="KW-0963">Cytoplasm</keyword>
<comment type="subcellular location">
    <subcellularLocation>
        <location evidence="1 15">Cytoplasm</location>
    </subcellularLocation>
</comment>
<feature type="site" description="Substrate discrimination" evidence="15">
    <location>
        <position position="29"/>
    </location>
</feature>
<dbReference type="InterPro" id="IPR022880">
    <property type="entry name" value="DNApol_IV"/>
</dbReference>
<dbReference type="Gene3D" id="3.30.1490.100">
    <property type="entry name" value="DNA polymerase, Y-family, little finger domain"/>
    <property type="match status" value="1"/>
</dbReference>